<sequence length="300" mass="34997">MILSQKLTKGATTLNSQVMPIKKLSLNDFHAVKQMNTGIDDDYVIRIFDRLISSRTQELFGLFHEGELVSIGGYSLFGNNQYAMIGRLRSNLKLRSKGYSTALLTQLIKELRQKPDVKWIGANTHVSNDPTRRVLEKIGMQPGLVSHYLTLTAPEKLNGYTPGAVWKEVFNTREKLSYLLNLSDNALGLFPYECYYPLPYDQVFFTENYLEEACMYVNPDKTRFVLIKNDQKKYRYAHVKYFWNDHYQQPGFFETILDHWNKNDDNYGSWIDFSVEGFKQIADVSPYEVQDPWILYDVWT</sequence>
<gene>
    <name evidence="2" type="ORF">P9989_15175</name>
</gene>
<dbReference type="SUPFAM" id="SSF55729">
    <property type="entry name" value="Acyl-CoA N-acyltransferases (Nat)"/>
    <property type="match status" value="1"/>
</dbReference>
<feature type="domain" description="N-acetyltransferase" evidence="1">
    <location>
        <begin position="19"/>
        <end position="183"/>
    </location>
</feature>
<dbReference type="RefSeq" id="WP_283075709.1">
    <property type="nucleotide sequence ID" value="NZ_CP121671.1"/>
</dbReference>
<dbReference type="InterPro" id="IPR000182">
    <property type="entry name" value="GNAT_dom"/>
</dbReference>
<dbReference type="PROSITE" id="PS51186">
    <property type="entry name" value="GNAT"/>
    <property type="match status" value="1"/>
</dbReference>
<keyword evidence="3" id="KW-1185">Reference proteome</keyword>
<protein>
    <submittedName>
        <fullName evidence="2">GNAT family N-acetyltransferase</fullName>
    </submittedName>
</protein>
<dbReference type="Pfam" id="PF00583">
    <property type="entry name" value="Acetyltransf_1"/>
    <property type="match status" value="1"/>
</dbReference>
<name>A0ABY8IV62_9BACI</name>
<dbReference type="Gene3D" id="3.40.630.30">
    <property type="match status" value="1"/>
</dbReference>
<evidence type="ECO:0000313" key="2">
    <source>
        <dbReference type="EMBL" id="WFT73702.1"/>
    </source>
</evidence>
<proteinExistence type="predicted"/>
<reference evidence="2 3" key="1">
    <citation type="submission" date="2023-04" db="EMBL/GenBank/DDBJ databases">
        <title>Genome sequence of Halobacillus naozhouensis KACC 21980.</title>
        <authorList>
            <person name="Kim S."/>
            <person name="Heo J."/>
            <person name="Kwon S.-W."/>
        </authorList>
    </citation>
    <scope>NUCLEOTIDE SEQUENCE [LARGE SCALE GENOMIC DNA]</scope>
    <source>
        <strain evidence="2 3">KCTC 13234</strain>
    </source>
</reference>
<dbReference type="InterPro" id="IPR016181">
    <property type="entry name" value="Acyl_CoA_acyltransferase"/>
</dbReference>
<evidence type="ECO:0000259" key="1">
    <source>
        <dbReference type="PROSITE" id="PS51186"/>
    </source>
</evidence>
<dbReference type="EMBL" id="CP121671">
    <property type="protein sequence ID" value="WFT73702.1"/>
    <property type="molecule type" value="Genomic_DNA"/>
</dbReference>
<organism evidence="2 3">
    <name type="scientific">Halobacillus naozhouensis</name>
    <dbReference type="NCBI Taxonomy" id="554880"/>
    <lineage>
        <taxon>Bacteria</taxon>
        <taxon>Bacillati</taxon>
        <taxon>Bacillota</taxon>
        <taxon>Bacilli</taxon>
        <taxon>Bacillales</taxon>
        <taxon>Bacillaceae</taxon>
        <taxon>Halobacillus</taxon>
    </lineage>
</organism>
<accession>A0ABY8IV62</accession>
<dbReference type="Proteomes" id="UP001221597">
    <property type="component" value="Chromosome"/>
</dbReference>
<evidence type="ECO:0000313" key="3">
    <source>
        <dbReference type="Proteomes" id="UP001221597"/>
    </source>
</evidence>